<evidence type="ECO:0000256" key="8">
    <source>
        <dbReference type="SAM" id="SignalP"/>
    </source>
</evidence>
<comment type="subcellular location">
    <subcellularLocation>
        <location evidence="1 7">Cell outer membrane</location>
        <topology evidence="1 7">Multi-pass membrane protein</topology>
    </subcellularLocation>
</comment>
<feature type="chain" id="PRO_5008360576" description="TonB-dependent receptor plug domain-containing protein" evidence="8">
    <location>
        <begin position="23"/>
        <end position="839"/>
    </location>
</feature>
<organism evidence="10 11">
    <name type="scientific">Acinetobacter gandensis</name>
    <dbReference type="NCBI Taxonomy" id="1443941"/>
    <lineage>
        <taxon>Bacteria</taxon>
        <taxon>Pseudomonadati</taxon>
        <taxon>Pseudomonadota</taxon>
        <taxon>Gammaproteobacteria</taxon>
        <taxon>Moraxellales</taxon>
        <taxon>Moraxellaceae</taxon>
        <taxon>Acinetobacter</taxon>
    </lineage>
</organism>
<dbReference type="Gene3D" id="2.40.170.20">
    <property type="entry name" value="TonB-dependent receptor, beta-barrel domain"/>
    <property type="match status" value="1"/>
</dbReference>
<dbReference type="Gene3D" id="2.170.130.10">
    <property type="entry name" value="TonB-dependent receptor, plug domain"/>
    <property type="match status" value="1"/>
</dbReference>
<proteinExistence type="inferred from homology"/>
<dbReference type="AlphaFoldDB" id="A0A1A7R6T2"/>
<sequence length="839" mass="94700">MRFAYSPLNIAILTALASQTYANESQITEEIKTNTVSMTPIEVEVKAKQEVGKTVYSKEDLEKTPNSSKNITDFLKVNPNVQFSQSQNASGSQAELKPAEISINGAQTFQNNFIVNGVSNNLLINPTDSESNTMHSFGTGSQAMAVNTDLLCSLEVLDSNVSAAYGQFTGGVINAKTCAPNTEIGKIHGSITYDYTESDWARYNIISQKEQDLFEEPSEANQKEYTKQGLSTNIYGKLSEQWGFNSYASKRTSVIPVLSGFDSPKKIDQERKNINLGTTLFYSPSETTKAKFGFDYGILDSLNYADSRRNSESTLETETVTLFSELEHRFGPATLTHKLNFQNSDSNRQSDKNYGLIWHFAEGSKDWTDSKTVSEGTMLGQLEQNQTALSYDAQAAFDLFKIGQTQHNILAGVGYSHAEVDWRRASDVLITNSNSTNLKNLGNYTCLPDDLLCDTNTTIQGWTGQYFALASIYKAGQFSAQQDRFNAFIEDNIQWSDHFSTRFGIRADYDSLSSNFNIAPRSSMSYKPFQDDRLHILAGWNRYYGQQTLGTELNDAMGELLYKATRPNPETDWVESMSSSSTSTRRSELKTPFSDETVFGINSQIKNWDLDLKWVNRKYQDEISRNRTDIPQDGFNFSYEYANDGHGEADIYSLTLKNREPFNIAGTQHLFALGFDYSEIFRSYIDYTSEYKDAEQDRLISYDGKIIQWADRPAQNFNQPWTARINWDIAFDSAPIKLSNYFSYKDSYDDMISNGKIDYNGSKIDSYIASEIKPKFTWDMRTTYDINLGKDLKAIFGLTINNVTNRINTYVTGATSTSSTPRVMTEIGRQFIADVTFKF</sequence>
<keyword evidence="2 7" id="KW-0813">Transport</keyword>
<dbReference type="SUPFAM" id="SSF56935">
    <property type="entry name" value="Porins"/>
    <property type="match status" value="1"/>
</dbReference>
<evidence type="ECO:0000313" key="11">
    <source>
        <dbReference type="Proteomes" id="UP000185753"/>
    </source>
</evidence>
<dbReference type="RefSeq" id="WP_067766011.1">
    <property type="nucleotide sequence ID" value="NZ_LZDS01000027.1"/>
</dbReference>
<evidence type="ECO:0000256" key="2">
    <source>
        <dbReference type="ARBA" id="ARBA00022448"/>
    </source>
</evidence>
<dbReference type="PROSITE" id="PS52016">
    <property type="entry name" value="TONB_DEPENDENT_REC_3"/>
    <property type="match status" value="1"/>
</dbReference>
<dbReference type="GO" id="GO:0009279">
    <property type="term" value="C:cell outer membrane"/>
    <property type="evidence" value="ECO:0007669"/>
    <property type="project" value="UniProtKB-SubCell"/>
</dbReference>
<dbReference type="Proteomes" id="UP000185753">
    <property type="component" value="Unassembled WGS sequence"/>
</dbReference>
<evidence type="ECO:0000256" key="3">
    <source>
        <dbReference type="ARBA" id="ARBA00022452"/>
    </source>
</evidence>
<dbReference type="STRING" id="1443941.A9J31_07550"/>
<keyword evidence="8" id="KW-0732">Signal</keyword>
<dbReference type="Pfam" id="PF07715">
    <property type="entry name" value="Plug"/>
    <property type="match status" value="1"/>
</dbReference>
<dbReference type="InterPro" id="IPR039426">
    <property type="entry name" value="TonB-dep_rcpt-like"/>
</dbReference>
<evidence type="ECO:0000259" key="9">
    <source>
        <dbReference type="Pfam" id="PF07715"/>
    </source>
</evidence>
<evidence type="ECO:0000256" key="1">
    <source>
        <dbReference type="ARBA" id="ARBA00004571"/>
    </source>
</evidence>
<protein>
    <recommendedName>
        <fullName evidence="9">TonB-dependent receptor plug domain-containing protein</fullName>
    </recommendedName>
</protein>
<evidence type="ECO:0000256" key="5">
    <source>
        <dbReference type="ARBA" id="ARBA00023136"/>
    </source>
</evidence>
<dbReference type="InterPro" id="IPR036942">
    <property type="entry name" value="Beta-barrel_TonB_sf"/>
</dbReference>
<keyword evidence="6 7" id="KW-0998">Cell outer membrane</keyword>
<gene>
    <name evidence="10" type="ORF">A9J31_07550</name>
</gene>
<dbReference type="InterPro" id="IPR012910">
    <property type="entry name" value="Plug_dom"/>
</dbReference>
<dbReference type="EMBL" id="LZDS01000027">
    <property type="protein sequence ID" value="OBX27970.1"/>
    <property type="molecule type" value="Genomic_DNA"/>
</dbReference>
<evidence type="ECO:0000256" key="6">
    <source>
        <dbReference type="ARBA" id="ARBA00023237"/>
    </source>
</evidence>
<dbReference type="InterPro" id="IPR037066">
    <property type="entry name" value="Plug_dom_sf"/>
</dbReference>
<evidence type="ECO:0000256" key="7">
    <source>
        <dbReference type="PROSITE-ProRule" id="PRU01360"/>
    </source>
</evidence>
<evidence type="ECO:0000313" key="10">
    <source>
        <dbReference type="EMBL" id="OBX27970.1"/>
    </source>
</evidence>
<keyword evidence="11" id="KW-1185">Reference proteome</keyword>
<keyword evidence="4 7" id="KW-0812">Transmembrane</keyword>
<name>A0A1A7R6T2_9GAMM</name>
<reference evidence="11" key="1">
    <citation type="submission" date="2016-06" db="EMBL/GenBank/DDBJ databases">
        <authorList>
            <person name="Radolfova-Krizova L."/>
            <person name="Nemec A."/>
        </authorList>
    </citation>
    <scope>NUCLEOTIDE SEQUENCE [LARGE SCALE GENOMIC DNA]</scope>
    <source>
        <strain evidence="11">ANC 4275</strain>
    </source>
</reference>
<feature type="domain" description="TonB-dependent receptor plug" evidence="9">
    <location>
        <begin position="53"/>
        <end position="171"/>
    </location>
</feature>
<dbReference type="OrthoDB" id="9766643at2"/>
<feature type="signal peptide" evidence="8">
    <location>
        <begin position="1"/>
        <end position="22"/>
    </location>
</feature>
<comment type="similarity">
    <text evidence="7">Belongs to the TonB-dependent receptor family.</text>
</comment>
<comment type="caution">
    <text evidence="10">The sequence shown here is derived from an EMBL/GenBank/DDBJ whole genome shotgun (WGS) entry which is preliminary data.</text>
</comment>
<accession>A0A1A7R6T2</accession>
<keyword evidence="3 7" id="KW-1134">Transmembrane beta strand</keyword>
<keyword evidence="5 7" id="KW-0472">Membrane</keyword>
<evidence type="ECO:0000256" key="4">
    <source>
        <dbReference type="ARBA" id="ARBA00022692"/>
    </source>
</evidence>